<keyword evidence="13" id="KW-1185">Reference proteome</keyword>
<dbReference type="InterPro" id="IPR004762">
    <property type="entry name" value="Amino_acid_permease_fungi"/>
</dbReference>
<dbReference type="Pfam" id="PF00324">
    <property type="entry name" value="AA_permease"/>
    <property type="match status" value="1"/>
</dbReference>
<keyword evidence="6" id="KW-0029">Amino-acid transport</keyword>
<feature type="transmembrane region" description="Helical" evidence="10">
    <location>
        <begin position="444"/>
        <end position="468"/>
    </location>
</feature>
<keyword evidence="4" id="KW-1003">Cell membrane</keyword>
<keyword evidence="7 10" id="KW-1133">Transmembrane helix</keyword>
<gene>
    <name evidence="12" type="ORF">HANVADRAFT_27855</name>
</gene>
<protein>
    <submittedName>
        <fullName evidence="12">Amino acid permease</fullName>
    </submittedName>
</protein>
<evidence type="ECO:0000256" key="5">
    <source>
        <dbReference type="ARBA" id="ARBA00022692"/>
    </source>
</evidence>
<dbReference type="OrthoDB" id="3900342at2759"/>
<sequence>MKKPFDASYNSESSNASLYSQNNNNNNNNNNNPTSNVEYQYATSSKWQDFKDSFKRVELEELDPTLTEAEKIAIITARSPLKRQLKNRHLQMIAIGGAIGTGLFVGSGSSLSAGGPAGLLIGYGISSTFILCMVCALGELAVEFPVSGGFTTYATRFVDESFGFAANLNYAIQWLVTLPLEIVAASITVQFWGTPKKYRDAFVALFYLVIISINFFGVKGYGEAEFVFSIIKVACIIGFIICGIALVCGARGSYIGGKYWHSPYSAFVGDTPGARFKGTMSVFVSAAFAFSGSELVGLAAAETANPRKAMPKASKQVFWRLTLFYMASLTLIGLLVSHTDSRLIGSSSVDAAASPFVIALVSHGIKGLPSVVNVVICIAVLSVGNSSVYACSRTLAALDEQGFAPNWMHLGYIDRAGRPLVGIIITSVFGLLSFISATDQQVNVFNWLLAISGLSSLFSWAGISLCHIRFRRALTAQGRSTDELTFTSPLGVIGSYYSLIMIFLVFIAEFWVAAWPTGYKEMSAGAIVENFFEIYLSFPCVLTCYLGHKIYKKNWKLWIRAADMDIDTGRRETDFDQLREDIAQERAEFKAMPFYKRFYAFWC</sequence>
<feature type="transmembrane region" description="Helical" evidence="10">
    <location>
        <begin position="92"/>
        <end position="114"/>
    </location>
</feature>
<reference evidence="13" key="1">
    <citation type="journal article" date="2016" name="Proc. Natl. Acad. Sci. U.S.A.">
        <title>Comparative genomics of biotechnologically important yeasts.</title>
        <authorList>
            <person name="Riley R."/>
            <person name="Haridas S."/>
            <person name="Wolfe K.H."/>
            <person name="Lopes M.R."/>
            <person name="Hittinger C.T."/>
            <person name="Goeker M."/>
            <person name="Salamov A.A."/>
            <person name="Wisecaver J.H."/>
            <person name="Long T.M."/>
            <person name="Calvey C.H."/>
            <person name="Aerts A.L."/>
            <person name="Barry K.W."/>
            <person name="Choi C."/>
            <person name="Clum A."/>
            <person name="Coughlan A.Y."/>
            <person name="Deshpande S."/>
            <person name="Douglass A.P."/>
            <person name="Hanson S.J."/>
            <person name="Klenk H.-P."/>
            <person name="LaButti K.M."/>
            <person name="Lapidus A."/>
            <person name="Lindquist E.A."/>
            <person name="Lipzen A.M."/>
            <person name="Meier-Kolthoff J.P."/>
            <person name="Ohm R.A."/>
            <person name="Otillar R.P."/>
            <person name="Pangilinan J.L."/>
            <person name="Peng Y."/>
            <person name="Rokas A."/>
            <person name="Rosa C.A."/>
            <person name="Scheuner C."/>
            <person name="Sibirny A.A."/>
            <person name="Slot J.C."/>
            <person name="Stielow J.B."/>
            <person name="Sun H."/>
            <person name="Kurtzman C.P."/>
            <person name="Blackwell M."/>
            <person name="Grigoriev I.V."/>
            <person name="Jeffries T.W."/>
        </authorList>
    </citation>
    <scope>NUCLEOTIDE SEQUENCE [LARGE SCALE GENOMIC DNA]</scope>
    <source>
        <strain evidence="13">NRRL Y-1626</strain>
    </source>
</reference>
<dbReference type="PANTHER" id="PTHR43341:SF1">
    <property type="entry name" value="GENERAL AMINO-ACID PERMEASE GAP1"/>
    <property type="match status" value="1"/>
</dbReference>
<feature type="transmembrane region" description="Helical" evidence="10">
    <location>
        <begin position="356"/>
        <end position="383"/>
    </location>
</feature>
<dbReference type="PROSITE" id="PS00218">
    <property type="entry name" value="AMINO_ACID_PERMEASE_1"/>
    <property type="match status" value="1"/>
</dbReference>
<feature type="transmembrane region" description="Helical" evidence="10">
    <location>
        <begin position="534"/>
        <end position="551"/>
    </location>
</feature>
<evidence type="ECO:0000259" key="11">
    <source>
        <dbReference type="Pfam" id="PF00324"/>
    </source>
</evidence>
<evidence type="ECO:0000256" key="4">
    <source>
        <dbReference type="ARBA" id="ARBA00022475"/>
    </source>
</evidence>
<dbReference type="AlphaFoldDB" id="A0A1B7T855"/>
<feature type="transmembrane region" description="Helical" evidence="10">
    <location>
        <begin position="317"/>
        <end position="336"/>
    </location>
</feature>
<dbReference type="FunFam" id="1.20.1740.10:FF:000017">
    <property type="entry name" value="Amino acid permease"/>
    <property type="match status" value="1"/>
</dbReference>
<dbReference type="Gene3D" id="1.20.1740.10">
    <property type="entry name" value="Amino acid/polyamine transporter I"/>
    <property type="match status" value="1"/>
</dbReference>
<feature type="compositionally biased region" description="Low complexity" evidence="9">
    <location>
        <begin position="22"/>
        <end position="32"/>
    </location>
</feature>
<dbReference type="GO" id="GO:0005886">
    <property type="term" value="C:plasma membrane"/>
    <property type="evidence" value="ECO:0007669"/>
    <property type="project" value="UniProtKB-SubCell"/>
</dbReference>
<evidence type="ECO:0000256" key="10">
    <source>
        <dbReference type="SAM" id="Phobius"/>
    </source>
</evidence>
<feature type="transmembrane region" description="Helical" evidence="10">
    <location>
        <begin position="226"/>
        <end position="248"/>
    </location>
</feature>
<organism evidence="12 13">
    <name type="scientific">Hanseniaspora valbyensis NRRL Y-1626</name>
    <dbReference type="NCBI Taxonomy" id="766949"/>
    <lineage>
        <taxon>Eukaryota</taxon>
        <taxon>Fungi</taxon>
        <taxon>Dikarya</taxon>
        <taxon>Ascomycota</taxon>
        <taxon>Saccharomycotina</taxon>
        <taxon>Saccharomycetes</taxon>
        <taxon>Saccharomycodales</taxon>
        <taxon>Saccharomycodaceae</taxon>
        <taxon>Hanseniaspora</taxon>
    </lineage>
</organism>
<keyword evidence="3" id="KW-0813">Transport</keyword>
<evidence type="ECO:0000256" key="8">
    <source>
        <dbReference type="ARBA" id="ARBA00023136"/>
    </source>
</evidence>
<proteinExistence type="inferred from homology"/>
<feature type="transmembrane region" description="Helical" evidence="10">
    <location>
        <begin position="201"/>
        <end position="220"/>
    </location>
</feature>
<dbReference type="GO" id="GO:0015171">
    <property type="term" value="F:amino acid transmembrane transporter activity"/>
    <property type="evidence" value="ECO:0007669"/>
    <property type="project" value="UniProtKB-ARBA"/>
</dbReference>
<feature type="compositionally biased region" description="Polar residues" evidence="9">
    <location>
        <begin position="8"/>
        <end position="21"/>
    </location>
</feature>
<feature type="domain" description="Amino acid permease/ SLC12A" evidence="11">
    <location>
        <begin position="89"/>
        <end position="559"/>
    </location>
</feature>
<dbReference type="InterPro" id="IPR050524">
    <property type="entry name" value="APC_YAT"/>
</dbReference>
<dbReference type="InterPro" id="IPR004841">
    <property type="entry name" value="AA-permease/SLC12A_dom"/>
</dbReference>
<keyword evidence="5 10" id="KW-0812">Transmembrane</keyword>
<comment type="subcellular location">
    <subcellularLocation>
        <location evidence="1">Cell membrane</location>
        <topology evidence="1">Multi-pass membrane protein</topology>
    </subcellularLocation>
</comment>
<evidence type="ECO:0000256" key="1">
    <source>
        <dbReference type="ARBA" id="ARBA00004651"/>
    </source>
</evidence>
<keyword evidence="8 10" id="KW-0472">Membrane</keyword>
<feature type="transmembrane region" description="Helical" evidence="10">
    <location>
        <begin position="120"/>
        <end position="142"/>
    </location>
</feature>
<accession>A0A1B7T855</accession>
<comment type="caution">
    <text evidence="12">The sequence shown here is derived from an EMBL/GenBank/DDBJ whole genome shotgun (WGS) entry which is preliminary data.</text>
</comment>
<dbReference type="PIRSF" id="PIRSF006060">
    <property type="entry name" value="AA_transporter"/>
    <property type="match status" value="1"/>
</dbReference>
<dbReference type="NCBIfam" id="TIGR00913">
    <property type="entry name" value="2A0310"/>
    <property type="match status" value="1"/>
</dbReference>
<name>A0A1B7T855_9ASCO</name>
<feature type="region of interest" description="Disordered" evidence="9">
    <location>
        <begin position="1"/>
        <end position="37"/>
    </location>
</feature>
<dbReference type="EMBL" id="LXPE01000355">
    <property type="protein sequence ID" value="OBA24893.1"/>
    <property type="molecule type" value="Genomic_DNA"/>
</dbReference>
<feature type="transmembrane region" description="Helical" evidence="10">
    <location>
        <begin position="420"/>
        <end position="438"/>
    </location>
</feature>
<dbReference type="Proteomes" id="UP000092321">
    <property type="component" value="Unassembled WGS sequence"/>
</dbReference>
<dbReference type="PANTHER" id="PTHR43341">
    <property type="entry name" value="AMINO ACID PERMEASE"/>
    <property type="match status" value="1"/>
</dbReference>
<evidence type="ECO:0000313" key="13">
    <source>
        <dbReference type="Proteomes" id="UP000092321"/>
    </source>
</evidence>
<feature type="transmembrane region" description="Helical" evidence="10">
    <location>
        <begin position="489"/>
        <end position="514"/>
    </location>
</feature>
<evidence type="ECO:0000256" key="7">
    <source>
        <dbReference type="ARBA" id="ARBA00022989"/>
    </source>
</evidence>
<evidence type="ECO:0000313" key="12">
    <source>
        <dbReference type="EMBL" id="OBA24893.1"/>
    </source>
</evidence>
<evidence type="ECO:0000256" key="6">
    <source>
        <dbReference type="ARBA" id="ARBA00022970"/>
    </source>
</evidence>
<dbReference type="InterPro" id="IPR004840">
    <property type="entry name" value="Amino_acid_permease_CS"/>
</dbReference>
<evidence type="ECO:0000256" key="2">
    <source>
        <dbReference type="ARBA" id="ARBA00006983"/>
    </source>
</evidence>
<comment type="similarity">
    <text evidence="2">Belongs to the amino acid-polyamine-organocation (APC) superfamily. YAT (TC 2.A.3.10) family.</text>
</comment>
<evidence type="ECO:0000256" key="9">
    <source>
        <dbReference type="SAM" id="MobiDB-lite"/>
    </source>
</evidence>
<evidence type="ECO:0000256" key="3">
    <source>
        <dbReference type="ARBA" id="ARBA00022448"/>
    </source>
</evidence>